<dbReference type="RefSeq" id="WP_344861703.1">
    <property type="nucleotide sequence ID" value="NZ_BAAAUT010000031.1"/>
</dbReference>
<dbReference type="EMBL" id="BAAAUT010000031">
    <property type="protein sequence ID" value="GAA3144988.1"/>
    <property type="molecule type" value="Genomic_DNA"/>
</dbReference>
<comment type="caution">
    <text evidence="2">The sequence shown here is derived from an EMBL/GenBank/DDBJ whole genome shotgun (WGS) entry which is preliminary data.</text>
</comment>
<dbReference type="Proteomes" id="UP001500320">
    <property type="component" value="Unassembled WGS sequence"/>
</dbReference>
<keyword evidence="3" id="KW-1185">Reference proteome</keyword>
<feature type="transmembrane region" description="Helical" evidence="1">
    <location>
        <begin position="353"/>
        <end position="373"/>
    </location>
</feature>
<keyword evidence="1" id="KW-0472">Membrane</keyword>
<feature type="transmembrane region" description="Helical" evidence="1">
    <location>
        <begin position="602"/>
        <end position="624"/>
    </location>
</feature>
<keyword evidence="1" id="KW-1133">Transmembrane helix</keyword>
<feature type="transmembrane region" description="Helical" evidence="1">
    <location>
        <begin position="692"/>
        <end position="714"/>
    </location>
</feature>
<organism evidence="2 3">
    <name type="scientific">Planomonospora alba</name>
    <dbReference type="NCBI Taxonomy" id="161354"/>
    <lineage>
        <taxon>Bacteria</taxon>
        <taxon>Bacillati</taxon>
        <taxon>Actinomycetota</taxon>
        <taxon>Actinomycetes</taxon>
        <taxon>Streptosporangiales</taxon>
        <taxon>Streptosporangiaceae</taxon>
        <taxon>Planomonospora</taxon>
    </lineage>
</organism>
<keyword evidence="1" id="KW-0812">Transmembrane</keyword>
<evidence type="ECO:0008006" key="4">
    <source>
        <dbReference type="Google" id="ProtNLM"/>
    </source>
</evidence>
<gene>
    <name evidence="2" type="ORF">GCM10010466_40090</name>
</gene>
<feature type="transmembrane region" description="Helical" evidence="1">
    <location>
        <begin position="385"/>
        <end position="405"/>
    </location>
</feature>
<accession>A0ABP6NDX1</accession>
<dbReference type="SUPFAM" id="SSF48371">
    <property type="entry name" value="ARM repeat"/>
    <property type="match status" value="1"/>
</dbReference>
<feature type="transmembrane region" description="Helical" evidence="1">
    <location>
        <begin position="440"/>
        <end position="459"/>
    </location>
</feature>
<reference evidence="3" key="1">
    <citation type="journal article" date="2019" name="Int. J. Syst. Evol. Microbiol.">
        <title>The Global Catalogue of Microorganisms (GCM) 10K type strain sequencing project: providing services to taxonomists for standard genome sequencing and annotation.</title>
        <authorList>
            <consortium name="The Broad Institute Genomics Platform"/>
            <consortium name="The Broad Institute Genome Sequencing Center for Infectious Disease"/>
            <person name="Wu L."/>
            <person name="Ma J."/>
        </authorList>
    </citation>
    <scope>NUCLEOTIDE SEQUENCE [LARGE SCALE GENOMIC DNA]</scope>
    <source>
        <strain evidence="3">JCM 9373</strain>
    </source>
</reference>
<feature type="transmembrane region" description="Helical" evidence="1">
    <location>
        <begin position="663"/>
        <end position="685"/>
    </location>
</feature>
<evidence type="ECO:0000313" key="2">
    <source>
        <dbReference type="EMBL" id="GAA3144988.1"/>
    </source>
</evidence>
<feature type="transmembrane region" description="Helical" evidence="1">
    <location>
        <begin position="510"/>
        <end position="531"/>
    </location>
</feature>
<feature type="transmembrane region" description="Helical" evidence="1">
    <location>
        <begin position="411"/>
        <end position="433"/>
    </location>
</feature>
<evidence type="ECO:0000313" key="3">
    <source>
        <dbReference type="Proteomes" id="UP001500320"/>
    </source>
</evidence>
<protein>
    <recommendedName>
        <fullName evidence="4">Tape measure protein</fullName>
    </recommendedName>
</protein>
<evidence type="ECO:0000256" key="1">
    <source>
        <dbReference type="SAM" id="Phobius"/>
    </source>
</evidence>
<proteinExistence type="predicted"/>
<feature type="transmembrane region" description="Helical" evidence="1">
    <location>
        <begin position="631"/>
        <end position="657"/>
    </location>
</feature>
<name>A0ABP6NDX1_9ACTN</name>
<feature type="transmembrane region" description="Helical" evidence="1">
    <location>
        <begin position="537"/>
        <end position="557"/>
    </location>
</feature>
<sequence>MGLNVGELFATIDLRDRLSAGLRRAIGNLRDAAREAGVHMGSIGGNATLMGTSLVASAAKFSVMASAMAVTGQGALSLGAALAPAAGIVAALPGAVALGAAALATLAVALSGVGDAFSTALGDDPAKFEAALAKLSPAARAAALEVRALKPAFDQLKSSVQDGLFAPLAGQISAVASVLGGPLQAGMTGVASAFGQAGVQVAEFVRSSTAVATVNTIFASLQAAIRDLTPALQPLLTGFAKLAAVGATFSASLAPGIAEAATRLGNFLSAAADSGQALGWMQGAVEVFRQLGSILQDVWGIVSGVFDAMRTSGGDALGVIGQLLDGLNAFVNSAQGQDVLVSVFTSIGQVGQALLPVILALAAGIGSIAPLVGQLAQAIGPILTTAINAIVPAISALAPGVMAVVNGIGSAVAAIGPTLAPIGQAISGVLVALSPLLPVIGQLAALIASTLAAGVQAITPALGPLVAAFGQLVTSLSPLIPQVVTLAVTLINGLLPAITPLIPIIGQLAALWAGTLLTVLQTFLNALLPILPPLSQLAQVLAGVLMQAMQALAPVWVQLAQAVASLVPVITPLIALVAQVAAQLGQILVQAITLLVQAISPLIPIIVQAASTIGTALLEALIALMPSIMQIIGAFVQLLPVLTPIVGIVAQLVAAFAPLVAEILPVVTQLITALTPVVVQIVGAFGQLLAALMPIISVLADIVIALMPVVTWLVQVAATILERVIPVVGDLIKWVIDLAAKILSALTPALQWIRDKIPEAWEWVRSKIDSAIENIKGIINWFSELPGMLGRWVDDARNAVTQRFDDLVNWLRGLPNSILNAIGSLGGLLGGLGHDLIIGLWNGIVGMWQWFRDSIYNFFSSIMPQWVKDALGIASPSKVFAEIGRFTMMGMSEGMLASQRGVLNTAAGIAGRLSKSFDPKLTASFGSTGLPVTGGARTAGASIHVVNHYPQAEPTSTTVNRGLQYAGALGVV</sequence>
<feature type="transmembrane region" description="Helical" evidence="1">
    <location>
        <begin position="479"/>
        <end position="498"/>
    </location>
</feature>
<dbReference type="InterPro" id="IPR016024">
    <property type="entry name" value="ARM-type_fold"/>
</dbReference>
<feature type="transmembrane region" description="Helical" evidence="1">
    <location>
        <begin position="569"/>
        <end position="596"/>
    </location>
</feature>